<dbReference type="EMBL" id="DVFI01000053">
    <property type="protein sequence ID" value="HIQ62672.1"/>
    <property type="molecule type" value="Genomic_DNA"/>
</dbReference>
<reference evidence="3" key="2">
    <citation type="journal article" date="2021" name="PeerJ">
        <title>Extensive microbial diversity within the chicken gut microbiome revealed by metagenomics and culture.</title>
        <authorList>
            <person name="Gilroy R."/>
            <person name="Ravi A."/>
            <person name="Getino M."/>
            <person name="Pursley I."/>
            <person name="Horton D.L."/>
            <person name="Alikhan N.F."/>
            <person name="Baker D."/>
            <person name="Gharbi K."/>
            <person name="Hall N."/>
            <person name="Watson M."/>
            <person name="Adriaenssens E.M."/>
            <person name="Foster-Nyarko E."/>
            <person name="Jarju S."/>
            <person name="Secka A."/>
            <person name="Antonio M."/>
            <person name="Oren A."/>
            <person name="Chaudhuri R.R."/>
            <person name="La Ragione R."/>
            <person name="Hildebrand F."/>
            <person name="Pallen M.J."/>
        </authorList>
    </citation>
    <scope>NUCLEOTIDE SEQUENCE</scope>
    <source>
        <strain evidence="3">ChiHile30-977</strain>
    </source>
</reference>
<dbReference type="AlphaFoldDB" id="A0A9D0YV57"/>
<evidence type="ECO:0000256" key="1">
    <source>
        <dbReference type="ARBA" id="ARBA00010201"/>
    </source>
</evidence>
<evidence type="ECO:0000313" key="4">
    <source>
        <dbReference type="Proteomes" id="UP000886819"/>
    </source>
</evidence>
<dbReference type="PANTHER" id="PTHR31423:SF3">
    <property type="entry name" value="PROLYL-TRNA SYNTHETASE ASSOCIATED DOMAIN-CONTAINING PROTEIN 1-RELATED"/>
    <property type="match status" value="1"/>
</dbReference>
<comment type="similarity">
    <text evidence="1">Belongs to the PRORSD1 family.</text>
</comment>
<reference evidence="3" key="1">
    <citation type="submission" date="2020-10" db="EMBL/GenBank/DDBJ databases">
        <authorList>
            <person name="Gilroy R."/>
        </authorList>
    </citation>
    <scope>NUCLEOTIDE SEQUENCE</scope>
    <source>
        <strain evidence="3">ChiHile30-977</strain>
    </source>
</reference>
<organism evidence="3 4">
    <name type="scientific">Candidatus Avichristensenella intestinipullorum</name>
    <dbReference type="NCBI Taxonomy" id="2840693"/>
    <lineage>
        <taxon>Bacteria</taxon>
        <taxon>Bacillati</taxon>
        <taxon>Bacillota</taxon>
        <taxon>Clostridia</taxon>
        <taxon>Candidatus Avichristensenella</taxon>
    </lineage>
</organism>
<dbReference type="Pfam" id="PF04073">
    <property type="entry name" value="tRNA_edit"/>
    <property type="match status" value="1"/>
</dbReference>
<proteinExistence type="inferred from homology"/>
<dbReference type="Proteomes" id="UP000886819">
    <property type="component" value="Unassembled WGS sequence"/>
</dbReference>
<gene>
    <name evidence="3" type="ORF">IAA66_03680</name>
</gene>
<dbReference type="SUPFAM" id="SSF55826">
    <property type="entry name" value="YbaK/ProRS associated domain"/>
    <property type="match status" value="1"/>
</dbReference>
<dbReference type="GO" id="GO:0002161">
    <property type="term" value="F:aminoacyl-tRNA deacylase activity"/>
    <property type="evidence" value="ECO:0007669"/>
    <property type="project" value="InterPro"/>
</dbReference>
<evidence type="ECO:0000259" key="2">
    <source>
        <dbReference type="Pfam" id="PF04073"/>
    </source>
</evidence>
<dbReference type="InterPro" id="IPR036754">
    <property type="entry name" value="YbaK/aa-tRNA-synt-asso_dom_sf"/>
</dbReference>
<comment type="caution">
    <text evidence="3">The sequence shown here is derived from an EMBL/GenBank/DDBJ whole genome shotgun (WGS) entry which is preliminary data.</text>
</comment>
<name>A0A9D0YV57_9FIRM</name>
<dbReference type="InterPro" id="IPR007214">
    <property type="entry name" value="YbaK/aa-tRNA-synth-assoc-dom"/>
</dbReference>
<dbReference type="PANTHER" id="PTHR31423">
    <property type="entry name" value="YBAK DOMAIN-CONTAINING PROTEIN"/>
    <property type="match status" value="1"/>
</dbReference>
<feature type="domain" description="YbaK/aminoacyl-tRNA synthetase-associated" evidence="2">
    <location>
        <begin position="23"/>
        <end position="149"/>
    </location>
</feature>
<dbReference type="Gene3D" id="3.90.960.10">
    <property type="entry name" value="YbaK/aminoacyl-tRNA synthetase-associated domain"/>
    <property type="match status" value="1"/>
</dbReference>
<sequence length="171" mass="19502">MENRQRILETLDSWGVAYRLITHEAVYTIADCLRLEGIDWSVTEVPKNVFLCNRQQTSYYLALLRHDLPFRTAVVSRALGVSRLSFAPEDRLPALLGLEAGAVSPLGLLFDEQKQVTLAMDEGLRAFPYWAMHPCDNTATVVLRRQDLLEGYLRRLGRIPIWIQAEGEMRA</sequence>
<dbReference type="InterPro" id="IPR040285">
    <property type="entry name" value="ProX/PRXD1"/>
</dbReference>
<evidence type="ECO:0000313" key="3">
    <source>
        <dbReference type="EMBL" id="HIQ62672.1"/>
    </source>
</evidence>
<accession>A0A9D0YV57</accession>
<protein>
    <submittedName>
        <fullName evidence="3">Prolyl-tRNA synthetase associated domain-containing protein</fullName>
    </submittedName>
</protein>